<proteinExistence type="inferred from homology"/>
<keyword evidence="6" id="KW-1133">Transmembrane helix</keyword>
<sequence>MDSDQNLRPGWRTLIGGKRRVIASAGAIVGIGVAGAFVAGTGQSQQGPAAPPPVPVSTVHAEQRDVPHLVEAVGTVASLQNVVVRTQVDGILTQLFFREGDSVRKGQLLATIDDRALRAALAAAEAQLARDAAQLRMAELDLSRYRNLSERNAISRQTVDQQTAQVDQLRAAVQLDRANVDTARVNLSYTRIVSPVGGRVGIRRVDAGNLVRMGDADGLVSVAQVNPISVVFPVPQAALAHLQASVRSPGGAAVEAMDRESGASLGNGRIVAFDNAIDTGTGTARVRAQFENGAEQLSPGAFVSVRMRTGLTPNAIVLPAVAVRPGLEGHFVYRVRNGAAERVPVELGYANDELAVVARGIAAGDVIVSDGYSRLTSGSKVAIGPSQAPASAAPVTMRMGAR</sequence>
<evidence type="ECO:0000256" key="4">
    <source>
        <dbReference type="ARBA" id="ARBA00022519"/>
    </source>
</evidence>
<comment type="similarity">
    <text evidence="2">Belongs to the membrane fusion protein (MFP) (TC 8.A.1) family.</text>
</comment>
<protein>
    <submittedName>
        <fullName evidence="11">Efflux transporter periplasmic adaptor subunit</fullName>
    </submittedName>
</protein>
<dbReference type="Gene3D" id="1.10.287.470">
    <property type="entry name" value="Helix hairpin bin"/>
    <property type="match status" value="1"/>
</dbReference>
<dbReference type="Gene3D" id="2.40.50.100">
    <property type="match status" value="1"/>
</dbReference>
<evidence type="ECO:0000259" key="8">
    <source>
        <dbReference type="Pfam" id="PF25917"/>
    </source>
</evidence>
<dbReference type="InterPro" id="IPR058626">
    <property type="entry name" value="MdtA-like_b-barrel"/>
</dbReference>
<dbReference type="NCBIfam" id="TIGR01730">
    <property type="entry name" value="RND_mfp"/>
    <property type="match status" value="1"/>
</dbReference>
<dbReference type="Pfam" id="PF25876">
    <property type="entry name" value="HH_MFP_RND"/>
    <property type="match status" value="1"/>
</dbReference>
<name>A0A2T5FTQ6_9SPHN</name>
<dbReference type="SUPFAM" id="SSF111369">
    <property type="entry name" value="HlyD-like secretion proteins"/>
    <property type="match status" value="1"/>
</dbReference>
<dbReference type="EMBL" id="NWBU01000018">
    <property type="protein sequence ID" value="PTQ07433.1"/>
    <property type="molecule type" value="Genomic_DNA"/>
</dbReference>
<feature type="domain" description="YknX-like C-terminal permuted SH3-like" evidence="10">
    <location>
        <begin position="315"/>
        <end position="382"/>
    </location>
</feature>
<dbReference type="InterPro" id="IPR058637">
    <property type="entry name" value="YknX-like_C"/>
</dbReference>
<evidence type="ECO:0000256" key="2">
    <source>
        <dbReference type="ARBA" id="ARBA00009477"/>
    </source>
</evidence>
<evidence type="ECO:0000313" key="11">
    <source>
        <dbReference type="EMBL" id="PTQ07433.1"/>
    </source>
</evidence>
<evidence type="ECO:0000256" key="6">
    <source>
        <dbReference type="SAM" id="Phobius"/>
    </source>
</evidence>
<organism evidence="11 12">
    <name type="scientific">Sphingomonas oleivorans</name>
    <dbReference type="NCBI Taxonomy" id="1735121"/>
    <lineage>
        <taxon>Bacteria</taxon>
        <taxon>Pseudomonadati</taxon>
        <taxon>Pseudomonadota</taxon>
        <taxon>Alphaproteobacteria</taxon>
        <taxon>Sphingomonadales</taxon>
        <taxon>Sphingomonadaceae</taxon>
        <taxon>Sphingomonas</taxon>
    </lineage>
</organism>
<accession>A0A2T5FTQ6</accession>
<feature type="domain" description="Multidrug resistance protein MdtA-like beta-barrel" evidence="9">
    <location>
        <begin position="227"/>
        <end position="310"/>
    </location>
</feature>
<dbReference type="Gene3D" id="2.40.30.170">
    <property type="match status" value="1"/>
</dbReference>
<gene>
    <name evidence="11" type="ORF">CLG96_18000</name>
</gene>
<evidence type="ECO:0000256" key="5">
    <source>
        <dbReference type="ARBA" id="ARBA00023136"/>
    </source>
</evidence>
<dbReference type="Pfam" id="PF25944">
    <property type="entry name" value="Beta-barrel_RND"/>
    <property type="match status" value="1"/>
</dbReference>
<comment type="caution">
    <text evidence="11">The sequence shown here is derived from an EMBL/GenBank/DDBJ whole genome shotgun (WGS) entry which is preliminary data.</text>
</comment>
<dbReference type="InterPro" id="IPR058625">
    <property type="entry name" value="MdtA-like_BSH"/>
</dbReference>
<dbReference type="OrthoDB" id="9806939at2"/>
<dbReference type="PANTHER" id="PTHR30469">
    <property type="entry name" value="MULTIDRUG RESISTANCE PROTEIN MDTA"/>
    <property type="match status" value="1"/>
</dbReference>
<dbReference type="GO" id="GO:1990281">
    <property type="term" value="C:efflux pump complex"/>
    <property type="evidence" value="ECO:0007669"/>
    <property type="project" value="TreeGrafter"/>
</dbReference>
<dbReference type="InterPro" id="IPR006143">
    <property type="entry name" value="RND_pump_MFP"/>
</dbReference>
<keyword evidence="6" id="KW-0812">Transmembrane</keyword>
<dbReference type="PANTHER" id="PTHR30469:SF12">
    <property type="entry name" value="MULTIDRUG RESISTANCE PROTEIN MDTA"/>
    <property type="match status" value="1"/>
</dbReference>
<keyword evidence="5 6" id="KW-0472">Membrane</keyword>
<feature type="domain" description="Multidrug resistance protein MdtA-like barrel-sandwich hybrid" evidence="8">
    <location>
        <begin position="81"/>
        <end position="221"/>
    </location>
</feature>
<keyword evidence="12" id="KW-1185">Reference proteome</keyword>
<keyword evidence="4" id="KW-0997">Cell inner membrane</keyword>
<feature type="transmembrane region" description="Helical" evidence="6">
    <location>
        <begin position="21"/>
        <end position="40"/>
    </location>
</feature>
<dbReference type="Gene3D" id="2.40.420.20">
    <property type="match status" value="1"/>
</dbReference>
<dbReference type="Pfam" id="PF25917">
    <property type="entry name" value="BSH_RND"/>
    <property type="match status" value="1"/>
</dbReference>
<evidence type="ECO:0000313" key="12">
    <source>
        <dbReference type="Proteomes" id="UP000244162"/>
    </source>
</evidence>
<keyword evidence="3" id="KW-1003">Cell membrane</keyword>
<reference evidence="11 12" key="1">
    <citation type="submission" date="2017-09" db="EMBL/GenBank/DDBJ databases">
        <title>Sphingomonas panjinensis sp.nov., isolated from oil-contaminated soil.</title>
        <authorList>
            <person name="Wang L."/>
            <person name="Chen L."/>
        </authorList>
    </citation>
    <scope>NUCLEOTIDE SEQUENCE [LARGE SCALE GENOMIC DNA]</scope>
    <source>
        <strain evidence="11 12">FW-11</strain>
    </source>
</reference>
<evidence type="ECO:0000259" key="7">
    <source>
        <dbReference type="Pfam" id="PF25876"/>
    </source>
</evidence>
<evidence type="ECO:0000259" key="9">
    <source>
        <dbReference type="Pfam" id="PF25944"/>
    </source>
</evidence>
<evidence type="ECO:0000256" key="1">
    <source>
        <dbReference type="ARBA" id="ARBA00004236"/>
    </source>
</evidence>
<dbReference type="Pfam" id="PF25989">
    <property type="entry name" value="YknX_C"/>
    <property type="match status" value="1"/>
</dbReference>
<evidence type="ECO:0000256" key="3">
    <source>
        <dbReference type="ARBA" id="ARBA00022475"/>
    </source>
</evidence>
<evidence type="ECO:0000259" key="10">
    <source>
        <dbReference type="Pfam" id="PF25989"/>
    </source>
</evidence>
<dbReference type="GO" id="GO:0015562">
    <property type="term" value="F:efflux transmembrane transporter activity"/>
    <property type="evidence" value="ECO:0007669"/>
    <property type="project" value="TreeGrafter"/>
</dbReference>
<dbReference type="InterPro" id="IPR058624">
    <property type="entry name" value="MdtA-like_HH"/>
</dbReference>
<comment type="subcellular location">
    <subcellularLocation>
        <location evidence="1">Cell membrane</location>
    </subcellularLocation>
</comment>
<feature type="domain" description="Multidrug resistance protein MdtA-like alpha-helical hairpin" evidence="7">
    <location>
        <begin position="121"/>
        <end position="190"/>
    </location>
</feature>
<dbReference type="Proteomes" id="UP000244162">
    <property type="component" value="Unassembled WGS sequence"/>
</dbReference>
<dbReference type="AlphaFoldDB" id="A0A2T5FTQ6"/>